<gene>
    <name evidence="3" type="ORF">QM480_14970</name>
</gene>
<dbReference type="PIRSF" id="PIRSF018266">
    <property type="entry name" value="FecR"/>
    <property type="match status" value="1"/>
</dbReference>
<protein>
    <submittedName>
        <fullName evidence="3">FecR domain-containing protein</fullName>
    </submittedName>
</protein>
<evidence type="ECO:0000259" key="2">
    <source>
        <dbReference type="Pfam" id="PF16344"/>
    </source>
</evidence>
<dbReference type="PANTHER" id="PTHR30273">
    <property type="entry name" value="PERIPLASMIC SIGNAL SENSOR AND SIGMA FACTOR ACTIVATOR FECR-RELATED"/>
    <property type="match status" value="1"/>
</dbReference>
<dbReference type="RefSeq" id="WP_283370617.1">
    <property type="nucleotide sequence ID" value="NZ_JASHID010000010.1"/>
</dbReference>
<dbReference type="Proteomes" id="UP001236569">
    <property type="component" value="Unassembled WGS sequence"/>
</dbReference>
<name>A0ABT6YQB1_9BACT</name>
<evidence type="ECO:0000313" key="4">
    <source>
        <dbReference type="Proteomes" id="UP001236569"/>
    </source>
</evidence>
<dbReference type="Gene3D" id="2.60.120.1440">
    <property type="match status" value="1"/>
</dbReference>
<evidence type="ECO:0000313" key="3">
    <source>
        <dbReference type="EMBL" id="MDI9865644.1"/>
    </source>
</evidence>
<feature type="domain" description="FecR protein" evidence="1">
    <location>
        <begin position="146"/>
        <end position="234"/>
    </location>
</feature>
<dbReference type="Pfam" id="PF04773">
    <property type="entry name" value="FecR"/>
    <property type="match status" value="1"/>
</dbReference>
<sequence>MNNYVSYTPEELAQDQYFIQWVNATDLAAENFWQNWLETYPFKRKDIEIARQIVLLTNQMADSDFSDDEMIELKSAIFEQIAQYETPSIWGRFRQNWAWVAVAASLAIGIGLWWQNTQLVSENTYLAQVNMAKKKYEIIESLNLNEEQKVVSLPDGSSIMLKKGARISYPESFDGDKREVYLTGEAFFEVAKDANKPFFVHANQVITKVLGTSFTIRAVADAPTVTVNVKTGRVAVFLANSQEDTQQAQTKKLEGLVLSPGERVVVEESNIGAVQAPKPFSETVSPNTSQSIEHILFEFNETHLRDVFARIEQVYHLKVEYNEHLMGNCPVTASLTDEPLNQKLHLICKAVRANYVLSEGKVVVSGAGCE</sequence>
<dbReference type="Gene3D" id="3.55.50.30">
    <property type="match status" value="1"/>
</dbReference>
<reference evidence="3 4" key="1">
    <citation type="submission" date="2023-05" db="EMBL/GenBank/DDBJ databases">
        <title>Novel species of genus Flectobacillus isolated from stream in China.</title>
        <authorList>
            <person name="Lu H."/>
        </authorList>
    </citation>
    <scope>NUCLEOTIDE SEQUENCE [LARGE SCALE GENOMIC DNA]</scope>
    <source>
        <strain evidence="3 4">DC10W</strain>
    </source>
</reference>
<dbReference type="InterPro" id="IPR006860">
    <property type="entry name" value="FecR"/>
</dbReference>
<dbReference type="InterPro" id="IPR012373">
    <property type="entry name" value="Ferrdict_sens_TM"/>
</dbReference>
<proteinExistence type="predicted"/>
<dbReference type="EMBL" id="JASHID010000010">
    <property type="protein sequence ID" value="MDI9865644.1"/>
    <property type="molecule type" value="Genomic_DNA"/>
</dbReference>
<keyword evidence="4" id="KW-1185">Reference proteome</keyword>
<comment type="caution">
    <text evidence="3">The sequence shown here is derived from an EMBL/GenBank/DDBJ whole genome shotgun (WGS) entry which is preliminary data.</text>
</comment>
<evidence type="ECO:0000259" key="1">
    <source>
        <dbReference type="Pfam" id="PF04773"/>
    </source>
</evidence>
<organism evidence="3 4">
    <name type="scientific">Flectobacillus longus</name>
    <dbReference type="NCBI Taxonomy" id="2984207"/>
    <lineage>
        <taxon>Bacteria</taxon>
        <taxon>Pseudomonadati</taxon>
        <taxon>Bacteroidota</taxon>
        <taxon>Cytophagia</taxon>
        <taxon>Cytophagales</taxon>
        <taxon>Flectobacillaceae</taxon>
        <taxon>Flectobacillus</taxon>
    </lineage>
</organism>
<dbReference type="PANTHER" id="PTHR30273:SF2">
    <property type="entry name" value="PROTEIN FECR"/>
    <property type="match status" value="1"/>
</dbReference>
<dbReference type="InterPro" id="IPR032508">
    <property type="entry name" value="FecR_C"/>
</dbReference>
<accession>A0ABT6YQB1</accession>
<feature type="domain" description="Protein FecR C-terminal" evidence="2">
    <location>
        <begin position="297"/>
        <end position="363"/>
    </location>
</feature>
<dbReference type="Pfam" id="PF16344">
    <property type="entry name" value="FecR_C"/>
    <property type="match status" value="1"/>
</dbReference>